<reference evidence="2 3" key="1">
    <citation type="submission" date="2013-08" db="EMBL/GenBank/DDBJ databases">
        <authorList>
            <person name="Stouthamer R."/>
            <person name="Nunney L."/>
        </authorList>
    </citation>
    <scope>NUCLEOTIDE SEQUENCE [LARGE SCALE GENOMIC DNA]</scope>
    <source>
        <strain evidence="3">ann-1</strain>
        <strain evidence="2">Ann-1</strain>
    </source>
</reference>
<dbReference type="AlphaFoldDB" id="A0A060H0E4"/>
<name>A0A060H0E4_XYLFS</name>
<dbReference type="RefSeq" id="WP_020851660.1">
    <property type="nucleotide sequence ID" value="NZ_CP006696.1"/>
</dbReference>
<dbReference type="EMBL" id="CP006696">
    <property type="protein sequence ID" value="AIC10011.1"/>
    <property type="molecule type" value="Genomic_DNA"/>
</dbReference>
<protein>
    <submittedName>
        <fullName evidence="2">Uncharacterized protein</fullName>
    </submittedName>
</protein>
<organism evidence="2 3">
    <name type="scientific">Xylella fastidiosa subsp. sandyi Ann-1</name>
    <dbReference type="NCBI Taxonomy" id="155920"/>
    <lineage>
        <taxon>Bacteria</taxon>
        <taxon>Pseudomonadati</taxon>
        <taxon>Pseudomonadota</taxon>
        <taxon>Gammaproteobacteria</taxon>
        <taxon>Lysobacterales</taxon>
        <taxon>Lysobacteraceae</taxon>
        <taxon>Xylella</taxon>
    </lineage>
</organism>
<evidence type="ECO:0000313" key="1">
    <source>
        <dbReference type="EMBL" id="AIC10011.1"/>
    </source>
</evidence>
<accession>A0A060H0E4</accession>
<dbReference type="EMBL" id="CP006696">
    <property type="protein sequence ID" value="AIC10239.1"/>
    <property type="molecule type" value="Genomic_DNA"/>
</dbReference>
<dbReference type="PATRIC" id="fig|155920.8.peg.1561"/>
<dbReference type="KEGG" id="xfs:D934_06705"/>
<evidence type="ECO:0000313" key="2">
    <source>
        <dbReference type="EMBL" id="AIC10239.1"/>
    </source>
</evidence>
<gene>
    <name evidence="1" type="ORF">D934_06705</name>
    <name evidence="2" type="ORF">D934_08595</name>
</gene>
<proteinExistence type="predicted"/>
<dbReference type="HOGENOM" id="CLU_1834403_0_0_6"/>
<evidence type="ECO:0000313" key="3">
    <source>
        <dbReference type="Proteomes" id="UP000027215"/>
    </source>
</evidence>
<dbReference type="KEGG" id="xfs:D934_08595"/>
<sequence length="140" mass="15444">MNNEHRFEIEGLTYVMTPANAMAAWQSLKRAGVLLRGMDADALANAQGTASVALGTLLSHLGDPAVTEIEALVFEQTAIKTPEGTTYRLSPDRLNEHFNTRRTHLLRVLMEGVKYQYSDFFAGGMAAFQELNPMPSAEKQ</sequence>
<dbReference type="Pfam" id="PF10876">
    <property type="entry name" value="Phage_TAC_9"/>
    <property type="match status" value="1"/>
</dbReference>
<dbReference type="Proteomes" id="UP000027215">
    <property type="component" value="Chromosome"/>
</dbReference>
<dbReference type="InterPro" id="IPR020351">
    <property type="entry name" value="Phage_TAC_9"/>
</dbReference>